<sequence>MADPIFAAIAEHQRRRAEHEAAFDAAGEAELPDRADGPLAAQAGALRDAASEREVEALQHVLHTVPLTAAGMLAWLDHISGPAGFDGIAPRDADVAAIFGTMRAFVVGSEGGA</sequence>
<evidence type="ECO:0000313" key="2">
    <source>
        <dbReference type="Proteomes" id="UP000596427"/>
    </source>
</evidence>
<protein>
    <submittedName>
        <fullName evidence="1">Uncharacterized protein</fullName>
    </submittedName>
</protein>
<dbReference type="Proteomes" id="UP000596427">
    <property type="component" value="Chromosome"/>
</dbReference>
<keyword evidence="2" id="KW-1185">Reference proteome</keyword>
<dbReference type="KEGG" id="xdi:EZH22_13975"/>
<dbReference type="RefSeq" id="WP_203196181.1">
    <property type="nucleotide sequence ID" value="NZ_CP063362.1"/>
</dbReference>
<proteinExistence type="predicted"/>
<dbReference type="EMBL" id="CP063362">
    <property type="protein sequence ID" value="QRG09261.1"/>
    <property type="molecule type" value="Genomic_DNA"/>
</dbReference>
<evidence type="ECO:0000313" key="1">
    <source>
        <dbReference type="EMBL" id="QRG09261.1"/>
    </source>
</evidence>
<name>A0A974PTM8_9HYPH</name>
<gene>
    <name evidence="1" type="ORF">EZH22_13975</name>
</gene>
<reference evidence="1 2" key="1">
    <citation type="submission" date="2020-10" db="EMBL/GenBank/DDBJ databases">
        <title>Degradation of 1,4-Dioxane by Xanthobacter sp. YN2, via a Novel Group-2 Soluble Di-Iron Monooxygenase.</title>
        <authorList>
            <person name="Ma F."/>
            <person name="Wang Y."/>
            <person name="Yang J."/>
            <person name="Guo H."/>
            <person name="Su D."/>
            <person name="Yu L."/>
        </authorList>
    </citation>
    <scope>NUCLEOTIDE SEQUENCE [LARGE SCALE GENOMIC DNA]</scope>
    <source>
        <strain evidence="1 2">YN2</strain>
    </source>
</reference>
<accession>A0A974PTM8</accession>
<dbReference type="AlphaFoldDB" id="A0A974PTM8"/>
<organism evidence="1 2">
    <name type="scientific">Xanthobacter dioxanivorans</name>
    <dbReference type="NCBI Taxonomy" id="2528964"/>
    <lineage>
        <taxon>Bacteria</taxon>
        <taxon>Pseudomonadati</taxon>
        <taxon>Pseudomonadota</taxon>
        <taxon>Alphaproteobacteria</taxon>
        <taxon>Hyphomicrobiales</taxon>
        <taxon>Xanthobacteraceae</taxon>
        <taxon>Xanthobacter</taxon>
    </lineage>
</organism>